<proteinExistence type="predicted"/>
<evidence type="ECO:0000313" key="2">
    <source>
        <dbReference type="Proteomes" id="UP001221142"/>
    </source>
</evidence>
<dbReference type="Proteomes" id="UP001221142">
    <property type="component" value="Unassembled WGS sequence"/>
</dbReference>
<evidence type="ECO:0000313" key="1">
    <source>
        <dbReference type="EMBL" id="KAJ7622257.1"/>
    </source>
</evidence>
<gene>
    <name evidence="1" type="ORF">FB45DRAFT_1031929</name>
</gene>
<name>A0AAD7FG52_9AGAR</name>
<organism evidence="1 2">
    <name type="scientific">Roridomyces roridus</name>
    <dbReference type="NCBI Taxonomy" id="1738132"/>
    <lineage>
        <taxon>Eukaryota</taxon>
        <taxon>Fungi</taxon>
        <taxon>Dikarya</taxon>
        <taxon>Basidiomycota</taxon>
        <taxon>Agaricomycotina</taxon>
        <taxon>Agaricomycetes</taxon>
        <taxon>Agaricomycetidae</taxon>
        <taxon>Agaricales</taxon>
        <taxon>Marasmiineae</taxon>
        <taxon>Mycenaceae</taxon>
        <taxon>Roridomyces</taxon>
    </lineage>
</organism>
<protein>
    <submittedName>
        <fullName evidence="1">Uncharacterized protein</fullName>
    </submittedName>
</protein>
<accession>A0AAD7FG52</accession>
<keyword evidence="2" id="KW-1185">Reference proteome</keyword>
<sequence>MSLSSAALQELIPLIIGRIGLWEDGQEALPTGFPWADATLTWHNFHPAARFNPYNIVLQHLIRTEDSSLIWRIVVAGQSMRPVFEIPASIWSHASRPLAIDASFVLAGIRLSLQANNRRGAPISVRVRLAPQQLIEWFDYVDLRSGEKVKSGVCKPLRMCKAPTAPPYVCPVLLHRPGPNLEHAPSSIPDSCMLIDSPPASLLSVYLSRQSGIAL</sequence>
<comment type="caution">
    <text evidence="1">The sequence shown here is derived from an EMBL/GenBank/DDBJ whole genome shotgun (WGS) entry which is preliminary data.</text>
</comment>
<dbReference type="AlphaFoldDB" id="A0AAD7FG52"/>
<reference evidence="1" key="1">
    <citation type="submission" date="2023-03" db="EMBL/GenBank/DDBJ databases">
        <title>Massive genome expansion in bonnet fungi (Mycena s.s.) driven by repeated elements and novel gene families across ecological guilds.</title>
        <authorList>
            <consortium name="Lawrence Berkeley National Laboratory"/>
            <person name="Harder C.B."/>
            <person name="Miyauchi S."/>
            <person name="Viragh M."/>
            <person name="Kuo A."/>
            <person name="Thoen E."/>
            <person name="Andreopoulos B."/>
            <person name="Lu D."/>
            <person name="Skrede I."/>
            <person name="Drula E."/>
            <person name="Henrissat B."/>
            <person name="Morin E."/>
            <person name="Kohler A."/>
            <person name="Barry K."/>
            <person name="LaButti K."/>
            <person name="Morin E."/>
            <person name="Salamov A."/>
            <person name="Lipzen A."/>
            <person name="Mereny Z."/>
            <person name="Hegedus B."/>
            <person name="Baldrian P."/>
            <person name="Stursova M."/>
            <person name="Weitz H."/>
            <person name="Taylor A."/>
            <person name="Grigoriev I.V."/>
            <person name="Nagy L.G."/>
            <person name="Martin F."/>
            <person name="Kauserud H."/>
        </authorList>
    </citation>
    <scope>NUCLEOTIDE SEQUENCE</scope>
    <source>
        <strain evidence="1">9284</strain>
    </source>
</reference>
<dbReference type="EMBL" id="JARKIF010000015">
    <property type="protein sequence ID" value="KAJ7622257.1"/>
    <property type="molecule type" value="Genomic_DNA"/>
</dbReference>